<evidence type="ECO:0000313" key="6">
    <source>
        <dbReference type="Proteomes" id="UP000594905"/>
    </source>
</evidence>
<dbReference type="OrthoDB" id="4425729at2"/>
<keyword evidence="2" id="KW-0732">Signal</keyword>
<proteinExistence type="predicted"/>
<keyword evidence="6" id="KW-1185">Reference proteome</keyword>
<reference evidence="3 6" key="2">
    <citation type="submission" date="2020-12" db="EMBL/GenBank/DDBJ databases">
        <title>FDA dAtabase for Regulatory Grade micrObial Sequences (FDA-ARGOS): Supporting development and validation of Infectious Disease Dx tests.</title>
        <authorList>
            <person name="Sproer C."/>
            <person name="Gronow S."/>
            <person name="Severitt S."/>
            <person name="Schroder I."/>
            <person name="Tallon L."/>
            <person name="Sadzewicz L."/>
            <person name="Zhao X."/>
            <person name="Boylan J."/>
            <person name="Ott S."/>
            <person name="Bowen H."/>
            <person name="Vavikolanu K."/>
            <person name="Mehta A."/>
            <person name="Aluvathingal J."/>
            <person name="Nadendla S."/>
            <person name="Lowell S."/>
            <person name="Myers T."/>
            <person name="Yan Y."/>
            <person name="Sichtig H."/>
        </authorList>
    </citation>
    <scope>NUCLEOTIDE SEQUENCE [LARGE SCALE GENOMIC DNA]</scope>
    <source>
        <strain evidence="3 6">FDAARGOS_894</strain>
    </source>
</reference>
<gene>
    <name evidence="3" type="ORF">I6G51_09760</name>
    <name evidence="4" type="ORF">NCTC10288_00935</name>
</gene>
<reference evidence="4 5" key="1">
    <citation type="submission" date="2018-06" db="EMBL/GenBank/DDBJ databases">
        <authorList>
            <consortium name="Pathogen Informatics"/>
            <person name="Doyle S."/>
        </authorList>
    </citation>
    <scope>NUCLEOTIDE SEQUENCE [LARGE SCALE GENOMIC DNA]</scope>
    <source>
        <strain evidence="4 5">NCTC10288</strain>
    </source>
</reference>
<protein>
    <submittedName>
        <fullName evidence="4">Or membrane protein</fullName>
    </submittedName>
</protein>
<name>A0A2X4RTL0_9CORY</name>
<dbReference type="KEGG" id="cmin:NCTC10288_00935"/>
<evidence type="ECO:0000313" key="3">
    <source>
        <dbReference type="EMBL" id="QPS59177.1"/>
    </source>
</evidence>
<feature type="signal peptide" evidence="2">
    <location>
        <begin position="1"/>
        <end position="26"/>
    </location>
</feature>
<dbReference type="STRING" id="38301.NX84_08715"/>
<evidence type="ECO:0000313" key="4">
    <source>
        <dbReference type="EMBL" id="SQH99630.1"/>
    </source>
</evidence>
<dbReference type="GeneID" id="70782852"/>
<feature type="chain" id="PRO_5016443055" evidence="2">
    <location>
        <begin position="27"/>
        <end position="140"/>
    </location>
</feature>
<evidence type="ECO:0000256" key="1">
    <source>
        <dbReference type="SAM" id="Phobius"/>
    </source>
</evidence>
<dbReference type="EMBL" id="LS483460">
    <property type="protein sequence ID" value="SQH99630.1"/>
    <property type="molecule type" value="Genomic_DNA"/>
</dbReference>
<dbReference type="Proteomes" id="UP000594905">
    <property type="component" value="Chromosome"/>
</dbReference>
<dbReference type="Proteomes" id="UP000249264">
    <property type="component" value="Chromosome 1"/>
</dbReference>
<evidence type="ECO:0000256" key="2">
    <source>
        <dbReference type="SAM" id="SignalP"/>
    </source>
</evidence>
<keyword evidence="1" id="KW-0472">Membrane</keyword>
<dbReference type="EMBL" id="CP065689">
    <property type="protein sequence ID" value="QPS59177.1"/>
    <property type="molecule type" value="Genomic_DNA"/>
</dbReference>
<evidence type="ECO:0000313" key="5">
    <source>
        <dbReference type="Proteomes" id="UP000249264"/>
    </source>
</evidence>
<organism evidence="4 5">
    <name type="scientific">Corynebacterium minutissimum</name>
    <dbReference type="NCBI Taxonomy" id="38301"/>
    <lineage>
        <taxon>Bacteria</taxon>
        <taxon>Bacillati</taxon>
        <taxon>Actinomycetota</taxon>
        <taxon>Actinomycetes</taxon>
        <taxon>Mycobacteriales</taxon>
        <taxon>Corynebacteriaceae</taxon>
        <taxon>Corynebacterium</taxon>
    </lineage>
</organism>
<sequence>MRIRNAALAGATALAVVFGGTTVATAATFDGSNTTEAVEDAKGGQPYDKEGGSLSSKVGGWFNIDEDDNIGTEADGRAIFGSSKTDYNKDNADENGELETLEGQPTWAKTFYGVGIASAVASVAGLIGIVYNFFVHGPSF</sequence>
<dbReference type="RefSeq" id="WP_039675899.1">
    <property type="nucleotide sequence ID" value="NZ_CP065689.1"/>
</dbReference>
<keyword evidence="1" id="KW-0812">Transmembrane</keyword>
<dbReference type="AlphaFoldDB" id="A0A2X4RTL0"/>
<keyword evidence="1" id="KW-1133">Transmembrane helix</keyword>
<feature type="transmembrane region" description="Helical" evidence="1">
    <location>
        <begin position="111"/>
        <end position="134"/>
    </location>
</feature>
<accession>A0A2X4RTL0</accession>